<dbReference type="SUPFAM" id="SSF52540">
    <property type="entry name" value="P-loop containing nucleoside triphosphate hydrolases"/>
    <property type="match status" value="1"/>
</dbReference>
<dbReference type="STRING" id="1198029.A0A1U7LVV6"/>
<organism evidence="1 2">
    <name type="scientific">Neolecta irregularis (strain DAH-3)</name>
    <dbReference type="NCBI Taxonomy" id="1198029"/>
    <lineage>
        <taxon>Eukaryota</taxon>
        <taxon>Fungi</taxon>
        <taxon>Dikarya</taxon>
        <taxon>Ascomycota</taxon>
        <taxon>Taphrinomycotina</taxon>
        <taxon>Neolectales</taxon>
        <taxon>Neolectaceae</taxon>
        <taxon>Neolecta</taxon>
    </lineage>
</organism>
<dbReference type="Pfam" id="PF08645">
    <property type="entry name" value="PNK3P"/>
    <property type="match status" value="1"/>
</dbReference>
<dbReference type="GO" id="GO:0003690">
    <property type="term" value="F:double-stranded DNA binding"/>
    <property type="evidence" value="ECO:0007669"/>
    <property type="project" value="TreeGrafter"/>
</dbReference>
<dbReference type="OMA" id="AADWKWW"/>
<protein>
    <submittedName>
        <fullName evidence="1">Bifunctional polynucleotide phosphatase/kinase</fullName>
    </submittedName>
</protein>
<name>A0A1U7LVV6_NEOID</name>
<keyword evidence="1" id="KW-0418">Kinase</keyword>
<dbReference type="InterPro" id="IPR023214">
    <property type="entry name" value="HAD_sf"/>
</dbReference>
<dbReference type="InterPro" id="IPR006549">
    <property type="entry name" value="HAD-SF_hydro_IIIA"/>
</dbReference>
<dbReference type="GO" id="GO:0000012">
    <property type="term" value="P:single strand break repair"/>
    <property type="evidence" value="ECO:0007669"/>
    <property type="project" value="EnsemblFungi"/>
</dbReference>
<dbReference type="NCBIfam" id="TIGR01662">
    <property type="entry name" value="HAD-SF-IIIA"/>
    <property type="match status" value="1"/>
</dbReference>
<evidence type="ECO:0000313" key="2">
    <source>
        <dbReference type="Proteomes" id="UP000186594"/>
    </source>
</evidence>
<dbReference type="AlphaFoldDB" id="A0A1U7LVV6"/>
<dbReference type="Gene3D" id="3.40.50.1000">
    <property type="entry name" value="HAD superfamily/HAD-like"/>
    <property type="match status" value="1"/>
</dbReference>
<accession>A0A1U7LVV6</accession>
<evidence type="ECO:0000313" key="1">
    <source>
        <dbReference type="EMBL" id="OLL26810.1"/>
    </source>
</evidence>
<dbReference type="EMBL" id="LXFE01000145">
    <property type="protein sequence ID" value="OLL26810.1"/>
    <property type="molecule type" value="Genomic_DNA"/>
</dbReference>
<dbReference type="SUPFAM" id="SSF56784">
    <property type="entry name" value="HAD-like"/>
    <property type="match status" value="1"/>
</dbReference>
<dbReference type="InterPro" id="IPR036412">
    <property type="entry name" value="HAD-like_sf"/>
</dbReference>
<reference evidence="1 2" key="1">
    <citation type="submission" date="2016-04" db="EMBL/GenBank/DDBJ databases">
        <title>Evolutionary innovation and constraint leading to complex multicellularity in the Ascomycota.</title>
        <authorList>
            <person name="Cisse O."/>
            <person name="Nguyen A."/>
            <person name="Hewitt D.A."/>
            <person name="Jedd G."/>
            <person name="Stajich J.E."/>
        </authorList>
    </citation>
    <scope>NUCLEOTIDE SEQUENCE [LARGE SCALE GENOMIC DNA]</scope>
    <source>
        <strain evidence="1 2">DAH-3</strain>
    </source>
</reference>
<dbReference type="InterPro" id="IPR006551">
    <property type="entry name" value="Polynucleotide_phosphatase"/>
</dbReference>
<keyword evidence="2" id="KW-1185">Reference proteome</keyword>
<dbReference type="OrthoDB" id="19045at2759"/>
<dbReference type="Pfam" id="PF13671">
    <property type="entry name" value="AAA_33"/>
    <property type="match status" value="1"/>
</dbReference>
<gene>
    <name evidence="1" type="ORF">NEOLI_001506</name>
</gene>
<dbReference type="GO" id="GO:0005634">
    <property type="term" value="C:nucleus"/>
    <property type="evidence" value="ECO:0007669"/>
    <property type="project" value="EnsemblFungi"/>
</dbReference>
<dbReference type="InterPro" id="IPR027417">
    <property type="entry name" value="P-loop_NTPase"/>
</dbReference>
<sequence>MASRRPQIRSSPSSPSKIRKPITINHSFFKPVSEKKTTSLVQWQERKHQTGLRNTLLVGKYLHDNIVQNLEETVKLATFDLDGTLIKTASGNLHSLDEYDWTWWDDSVPEKLRHFDSKGYRLIIFSNQNGIRLPGHPEFKRVAQYYQWKAKLDLILEDLNLPVTIYAATLTDNFRKPRIGMWESCLADIGRPVDKSGSYFVGDAAGRPQDHSCVDRKMAMNIGIKFFTPDEFFLGQTAQPYSLGEFCPSKHSPLNENPDFDRKNEKDIVLLVGMPGSGKSSFYRKVLKPLGYKRINQDTLKSRENCTKAALFELEKGNSVAIDNTNVDQSTRAVWIKLARTFNVPIRCIHLITSEPIARHNNLYRALSKVDQSVLSPSLLFKKAHFLEERRSNVPMVAYRHFRSRYQNPELSEGFQDIVVLDFEFSGTEEERKIWEMWWDDEPKSNFK</sequence>
<dbReference type="Proteomes" id="UP000186594">
    <property type="component" value="Unassembled WGS sequence"/>
</dbReference>
<dbReference type="GO" id="GO:0046404">
    <property type="term" value="F:ATP-dependent polydeoxyribonucleotide 5'-hydroxyl-kinase activity"/>
    <property type="evidence" value="ECO:0007669"/>
    <property type="project" value="EnsemblFungi"/>
</dbReference>
<comment type="caution">
    <text evidence="1">The sequence shown here is derived from an EMBL/GenBank/DDBJ whole genome shotgun (WGS) entry which is preliminary data.</text>
</comment>
<dbReference type="GO" id="GO:0006284">
    <property type="term" value="P:base-excision repair"/>
    <property type="evidence" value="ECO:0007669"/>
    <property type="project" value="EnsemblFungi"/>
</dbReference>
<keyword evidence="1" id="KW-0808">Transferase</keyword>
<dbReference type="NCBIfam" id="TIGR01664">
    <property type="entry name" value="DNA-3'-Pase"/>
    <property type="match status" value="1"/>
</dbReference>
<dbReference type="GO" id="GO:0046403">
    <property type="term" value="F:polynucleotide 3'-phosphatase activity"/>
    <property type="evidence" value="ECO:0007669"/>
    <property type="project" value="EnsemblFungi"/>
</dbReference>
<dbReference type="PANTHER" id="PTHR12083:SF9">
    <property type="entry name" value="BIFUNCTIONAL POLYNUCLEOTIDE PHOSPHATASE_KINASE"/>
    <property type="match status" value="1"/>
</dbReference>
<dbReference type="Gene3D" id="3.40.50.300">
    <property type="entry name" value="P-loop containing nucleotide triphosphate hydrolases"/>
    <property type="match status" value="1"/>
</dbReference>
<proteinExistence type="predicted"/>
<dbReference type="FunFam" id="3.40.50.300:FF:000737">
    <property type="entry name" value="Bifunctional polynucleotide phosphatase/kinase"/>
    <property type="match status" value="1"/>
</dbReference>
<dbReference type="PANTHER" id="PTHR12083">
    <property type="entry name" value="BIFUNCTIONAL POLYNUCLEOTIDE PHOSPHATASE/KINASE"/>
    <property type="match status" value="1"/>
</dbReference>
<dbReference type="InterPro" id="IPR013954">
    <property type="entry name" value="PNK3P"/>
</dbReference>